<name>A0AAV9UC88_9PEZI</name>
<organism evidence="2 3">
    <name type="scientific">Orbilia blumenaviensis</name>
    <dbReference type="NCBI Taxonomy" id="1796055"/>
    <lineage>
        <taxon>Eukaryota</taxon>
        <taxon>Fungi</taxon>
        <taxon>Dikarya</taxon>
        <taxon>Ascomycota</taxon>
        <taxon>Pezizomycotina</taxon>
        <taxon>Orbiliomycetes</taxon>
        <taxon>Orbiliales</taxon>
        <taxon>Orbiliaceae</taxon>
        <taxon>Orbilia</taxon>
    </lineage>
</organism>
<dbReference type="Pfam" id="PF06966">
    <property type="entry name" value="DUF1295"/>
    <property type="match status" value="1"/>
</dbReference>
<proteinExistence type="predicted"/>
<sequence length="237" mass="26270">MSAQKAAADPLSVQRGNYSFTLSGPLFFVAFRTLTVPVQYLILTRSTSLLPLSSLTLSQTLLIAMPSYVAFKHITWSLLLMRERMTLPFAFFGGVSDLAFESLTSYIYTLSAINPTYSPSLLLPGTVLNILAVSTELISEIQRYRFKSDPKNQGKIYTGGLWGVVRNVNYACNIAFAFGYASAAGGVLYGMAYSGIYVMNFVFNAIPGIEQYMKGKYGGQWEAVENKVKWRLFPGIY</sequence>
<feature type="transmembrane region" description="Helical" evidence="1">
    <location>
        <begin position="20"/>
        <end position="43"/>
    </location>
</feature>
<dbReference type="Gene3D" id="1.20.120.1630">
    <property type="match status" value="1"/>
</dbReference>
<keyword evidence="1" id="KW-0812">Transmembrane</keyword>
<evidence type="ECO:0000313" key="3">
    <source>
        <dbReference type="Proteomes" id="UP001373714"/>
    </source>
</evidence>
<evidence type="ECO:0000256" key="1">
    <source>
        <dbReference type="SAM" id="Phobius"/>
    </source>
</evidence>
<keyword evidence="1" id="KW-0472">Membrane</keyword>
<evidence type="ECO:0008006" key="4">
    <source>
        <dbReference type="Google" id="ProtNLM"/>
    </source>
</evidence>
<dbReference type="GO" id="GO:0016020">
    <property type="term" value="C:membrane"/>
    <property type="evidence" value="ECO:0007669"/>
    <property type="project" value="TreeGrafter"/>
</dbReference>
<feature type="transmembrane region" description="Helical" evidence="1">
    <location>
        <begin position="49"/>
        <end position="69"/>
    </location>
</feature>
<feature type="transmembrane region" description="Helical" evidence="1">
    <location>
        <begin position="187"/>
        <end position="206"/>
    </location>
</feature>
<protein>
    <recommendedName>
        <fullName evidence="4">Steroid 5-alpha reductase C-terminal domain-containing protein</fullName>
    </recommendedName>
</protein>
<keyword evidence="1" id="KW-1133">Transmembrane helix</keyword>
<accession>A0AAV9UC88</accession>
<dbReference type="PANTHER" id="PTHR32251:SF15">
    <property type="entry name" value="3-OXO-5-ALPHA-STEROID 4-DEHYDROGENASE (DUF1295)"/>
    <property type="match status" value="1"/>
</dbReference>
<comment type="caution">
    <text evidence="2">The sequence shown here is derived from an EMBL/GenBank/DDBJ whole genome shotgun (WGS) entry which is preliminary data.</text>
</comment>
<gene>
    <name evidence="2" type="ORF">TWF730_002246</name>
</gene>
<reference evidence="2 3" key="1">
    <citation type="submission" date="2019-10" db="EMBL/GenBank/DDBJ databases">
        <authorList>
            <person name="Palmer J.M."/>
        </authorList>
    </citation>
    <scope>NUCLEOTIDE SEQUENCE [LARGE SCALE GENOMIC DNA]</scope>
    <source>
        <strain evidence="2 3">TWF730</strain>
    </source>
</reference>
<dbReference type="Proteomes" id="UP001373714">
    <property type="component" value="Unassembled WGS sequence"/>
</dbReference>
<dbReference type="AlphaFoldDB" id="A0AAV9UC88"/>
<evidence type="ECO:0000313" key="2">
    <source>
        <dbReference type="EMBL" id="KAK6338171.1"/>
    </source>
</evidence>
<dbReference type="InterPro" id="IPR010721">
    <property type="entry name" value="UstE-like"/>
</dbReference>
<dbReference type="EMBL" id="JAVHNS010000012">
    <property type="protein sequence ID" value="KAK6338171.1"/>
    <property type="molecule type" value="Genomic_DNA"/>
</dbReference>
<keyword evidence="3" id="KW-1185">Reference proteome</keyword>
<dbReference type="PANTHER" id="PTHR32251">
    <property type="entry name" value="3-OXO-5-ALPHA-STEROID 4-DEHYDROGENASE"/>
    <property type="match status" value="1"/>
</dbReference>